<feature type="domain" description="Reverse transcriptase Ty1/copia-type" evidence="2">
    <location>
        <begin position="839"/>
        <end position="1025"/>
    </location>
</feature>
<evidence type="ECO:0000259" key="3">
    <source>
        <dbReference type="Pfam" id="PF13976"/>
    </source>
</evidence>
<dbReference type="SUPFAM" id="SSF56672">
    <property type="entry name" value="DNA/RNA polymerases"/>
    <property type="match status" value="1"/>
</dbReference>
<reference evidence="6 7" key="1">
    <citation type="journal article" date="2018" name="Mol. Plant">
        <title>The genome of Artemisia annua provides insight into the evolution of Asteraceae family and artemisinin biosynthesis.</title>
        <authorList>
            <person name="Shen Q."/>
            <person name="Zhang L."/>
            <person name="Liao Z."/>
            <person name="Wang S."/>
            <person name="Yan T."/>
            <person name="Shi P."/>
            <person name="Liu M."/>
            <person name="Fu X."/>
            <person name="Pan Q."/>
            <person name="Wang Y."/>
            <person name="Lv Z."/>
            <person name="Lu X."/>
            <person name="Zhang F."/>
            <person name="Jiang W."/>
            <person name="Ma Y."/>
            <person name="Chen M."/>
            <person name="Hao X."/>
            <person name="Li L."/>
            <person name="Tang Y."/>
            <person name="Lv G."/>
            <person name="Zhou Y."/>
            <person name="Sun X."/>
            <person name="Brodelius P.E."/>
            <person name="Rose J.K.C."/>
            <person name="Tang K."/>
        </authorList>
    </citation>
    <scope>NUCLEOTIDE SEQUENCE [LARGE SCALE GENOMIC DNA]</scope>
    <source>
        <strain evidence="7">cv. Huhao1</strain>
        <tissue evidence="6">Leaf</tissue>
    </source>
</reference>
<feature type="compositionally biased region" description="Polar residues" evidence="1">
    <location>
        <begin position="262"/>
        <end position="285"/>
    </location>
</feature>
<evidence type="ECO:0000259" key="5">
    <source>
        <dbReference type="Pfam" id="PF25597"/>
    </source>
</evidence>
<proteinExistence type="predicted"/>
<dbReference type="InterPro" id="IPR057670">
    <property type="entry name" value="SH3_retrovirus"/>
</dbReference>
<feature type="domain" description="Retrotransposon Copia-like N-terminal" evidence="4">
    <location>
        <begin position="40"/>
        <end position="84"/>
    </location>
</feature>
<dbReference type="STRING" id="35608.A0A2U1PNZ3"/>
<dbReference type="Pfam" id="PF07727">
    <property type="entry name" value="RVT_2"/>
    <property type="match status" value="1"/>
</dbReference>
<feature type="compositionally biased region" description="Low complexity" evidence="1">
    <location>
        <begin position="286"/>
        <end position="300"/>
    </location>
</feature>
<dbReference type="InterPro" id="IPR025724">
    <property type="entry name" value="GAG-pre-integrase_dom"/>
</dbReference>
<feature type="domain" description="GAG-pre-integrase" evidence="3">
    <location>
        <begin position="540"/>
        <end position="606"/>
    </location>
</feature>
<evidence type="ECO:0000313" key="7">
    <source>
        <dbReference type="Proteomes" id="UP000245207"/>
    </source>
</evidence>
<name>A0A2U1PNZ3_ARTAN</name>
<dbReference type="AlphaFoldDB" id="A0A2U1PNZ3"/>
<evidence type="ECO:0000313" key="6">
    <source>
        <dbReference type="EMBL" id="PWA87488.1"/>
    </source>
</evidence>
<evidence type="ECO:0000259" key="2">
    <source>
        <dbReference type="Pfam" id="PF07727"/>
    </source>
</evidence>
<keyword evidence="7" id="KW-1185">Reference proteome</keyword>
<feature type="compositionally biased region" description="Polar residues" evidence="1">
    <location>
        <begin position="725"/>
        <end position="742"/>
    </location>
</feature>
<dbReference type="Pfam" id="PF14244">
    <property type="entry name" value="Retrotran_gag_3"/>
    <property type="match status" value="1"/>
</dbReference>
<dbReference type="CDD" id="cd09272">
    <property type="entry name" value="RNase_HI_RT_Ty1"/>
    <property type="match status" value="1"/>
</dbReference>
<gene>
    <name evidence="6" type="ORF">CTI12_AA130010</name>
</gene>
<dbReference type="InterPro" id="IPR043502">
    <property type="entry name" value="DNA/RNA_pol_sf"/>
</dbReference>
<dbReference type="PANTHER" id="PTHR11439:SF508">
    <property type="entry name" value="RNA-DIRECTED DNA POLYMERASE"/>
    <property type="match status" value="1"/>
</dbReference>
<protein>
    <submittedName>
        <fullName evidence="6">Uncharacterized protein</fullName>
    </submittedName>
</protein>
<dbReference type="OrthoDB" id="1306223at2759"/>
<dbReference type="Pfam" id="PF13976">
    <property type="entry name" value="gag_pre-integrs"/>
    <property type="match status" value="1"/>
</dbReference>
<feature type="domain" description="Retroviral polymerase SH3-like" evidence="5">
    <location>
        <begin position="643"/>
        <end position="687"/>
    </location>
</feature>
<comment type="caution">
    <text evidence="6">The sequence shown here is derived from an EMBL/GenBank/DDBJ whole genome shotgun (WGS) entry which is preliminary data.</text>
</comment>
<feature type="compositionally biased region" description="Low complexity" evidence="1">
    <location>
        <begin position="244"/>
        <end position="261"/>
    </location>
</feature>
<feature type="region of interest" description="Disordered" evidence="1">
    <location>
        <begin position="244"/>
        <end position="300"/>
    </location>
</feature>
<accession>A0A2U1PNZ3</accession>
<dbReference type="PANTHER" id="PTHR11439">
    <property type="entry name" value="GAG-POL-RELATED RETROTRANSPOSON"/>
    <property type="match status" value="1"/>
</dbReference>
<dbReference type="Pfam" id="PF25597">
    <property type="entry name" value="SH3_retrovirus"/>
    <property type="match status" value="1"/>
</dbReference>
<sequence>MSLHNSTPPASVQDSDAEEDDALPVTLISKLDISHPLHLHPNDSATLTVISIKLKGTENYDVWYCAMLLALEGKNKIGFIDGSCRRSNTDDMLGRQWGRVNAIVLVWILNSISEELFLGKIFSKRASDVWTELKETFDRVDGSVTFNLHHKINSLSQNGSSIAEYFNKLSTLWKQFDALVKLPRCTCHAADDFKKHNQLMKLMQFLMGLDDSYMQIRSNILSRDPLPDVKGAFAIISNEESHRTVVSGSSGTGVSQRSQSSMFHSNVPNRGSSQRPQTSGNSFRPNNASRTNNNGNSRTAGGPTLICEHCGLNGHTEDRCFKLIGYPPNFGKRNGYTGTNSNQGAQNFNKRFIKNNNSVGSSSLSNLSDEQISKLLSLIKDTSVNDNEKGKGVHANMAGIVFNNNKFFNQIFQRFFCNNSKARFALVATGIIVDSGANQHLTYTDKSLVIVLDISNLGIKVSHPNGTEALITKVGNMVLTKNLTLYDVLVVPEYCVSLMSVHKVARDNKFVIAFDESKCYVLPQDLKGMNVLGIGKQKDGVYYFDGDQGSNLTVKIFKSSCFLSKYLWHCRLGHPSDQVLKVLNKDHKFDNKNNVEVCEICQKAKQTREPFPLSKHKTSMLADLVHLDLWGPYRVTRKEGYSISEKCVLVGYASFKKGYKLFSLERKQFLYSRDVDFFENVFPFKRDYVIEACQDLDHTNFFDKVVYEDLDMPYYEKNINDKPSNDGNKNANSPSVSKNSFLDGSPTIDPFEDELGHPRGSNGSALENEVSATLENENAHSEGIFQDSPITDSQTNLQNQPVRRYERSSVFPNKYNEFVVDSKHWKEAMNTEMKALYENDTFEIVELPGDRKAIGSKWVYKIKYKSSGDIDRFKARLVVQGFGQKEGVDFDETSPVVKIVTIRCVINLAVQQSWSIFQLDVNNAFLYGDLEETVYMKLPPGYFDENDNRVCRLKKSLYGLKQAPRQWNAKLSSTLLENGFVQSKSDYSLFTKNGSGVFVALLVYVDDIIITGNNVDAIEDLKRKYCLDLLSEFGLLACKPSAIPLEQSVYITSEPTDTDPLLDNITEYQKLIGKLIYLTHTRPDISYVVHCLSQFMHSPLKSHLKIALKVLRYLKGSPGMGVHITKNSENSLNAFVDADWAKCVVTRKSVTRFCVSLNGSMISWKSKKQNTLSKSSAEAEYRALASVTSEIIWILKILKDLNWEHFMQVKVFCDSQAAKIAANPVP</sequence>
<dbReference type="Proteomes" id="UP000245207">
    <property type="component" value="Unassembled WGS sequence"/>
</dbReference>
<dbReference type="EMBL" id="PKPP01000910">
    <property type="protein sequence ID" value="PWA87488.1"/>
    <property type="molecule type" value="Genomic_DNA"/>
</dbReference>
<evidence type="ECO:0000256" key="1">
    <source>
        <dbReference type="SAM" id="MobiDB-lite"/>
    </source>
</evidence>
<evidence type="ECO:0000259" key="4">
    <source>
        <dbReference type="Pfam" id="PF14244"/>
    </source>
</evidence>
<organism evidence="6 7">
    <name type="scientific">Artemisia annua</name>
    <name type="common">Sweet wormwood</name>
    <dbReference type="NCBI Taxonomy" id="35608"/>
    <lineage>
        <taxon>Eukaryota</taxon>
        <taxon>Viridiplantae</taxon>
        <taxon>Streptophyta</taxon>
        <taxon>Embryophyta</taxon>
        <taxon>Tracheophyta</taxon>
        <taxon>Spermatophyta</taxon>
        <taxon>Magnoliopsida</taxon>
        <taxon>eudicotyledons</taxon>
        <taxon>Gunneridae</taxon>
        <taxon>Pentapetalae</taxon>
        <taxon>asterids</taxon>
        <taxon>campanulids</taxon>
        <taxon>Asterales</taxon>
        <taxon>Asteraceae</taxon>
        <taxon>Asteroideae</taxon>
        <taxon>Anthemideae</taxon>
        <taxon>Artemisiinae</taxon>
        <taxon>Artemisia</taxon>
    </lineage>
</organism>
<dbReference type="InterPro" id="IPR013103">
    <property type="entry name" value="RVT_2"/>
</dbReference>
<dbReference type="InterPro" id="IPR029472">
    <property type="entry name" value="Copia-like_N"/>
</dbReference>
<feature type="region of interest" description="Disordered" evidence="1">
    <location>
        <begin position="718"/>
        <end position="765"/>
    </location>
</feature>